<evidence type="ECO:0000313" key="2">
    <source>
        <dbReference type="EMBL" id="KAK5910776.1"/>
    </source>
</evidence>
<accession>A0AAN8HCP6</accession>
<keyword evidence="1" id="KW-0732">Signal</keyword>
<reference evidence="2 3" key="1">
    <citation type="journal article" date="2023" name="Mol. Biol. Evol.">
        <title>Genomics of Secondarily Temperate Adaptation in the Only Non-Antarctic Icefish.</title>
        <authorList>
            <person name="Rivera-Colon A.G."/>
            <person name="Rayamajhi N."/>
            <person name="Minhas B.F."/>
            <person name="Madrigal G."/>
            <person name="Bilyk K.T."/>
            <person name="Yoon V."/>
            <person name="Hune M."/>
            <person name="Gregory S."/>
            <person name="Cheng C.H.C."/>
            <person name="Catchen J.M."/>
        </authorList>
    </citation>
    <scope>NUCLEOTIDE SEQUENCE [LARGE SCALE GENOMIC DNA]</scope>
    <source>
        <tissue evidence="2">White muscle</tissue>
    </source>
</reference>
<dbReference type="Proteomes" id="UP001331515">
    <property type="component" value="Unassembled WGS sequence"/>
</dbReference>
<feature type="signal peptide" evidence="1">
    <location>
        <begin position="1"/>
        <end position="28"/>
    </location>
</feature>
<keyword evidence="3" id="KW-1185">Reference proteome</keyword>
<comment type="caution">
    <text evidence="2">The sequence shown here is derived from an EMBL/GenBank/DDBJ whole genome shotgun (WGS) entry which is preliminary data.</text>
</comment>
<organism evidence="2 3">
    <name type="scientific">Champsocephalus gunnari</name>
    <name type="common">Mackerel icefish</name>
    <dbReference type="NCBI Taxonomy" id="52237"/>
    <lineage>
        <taxon>Eukaryota</taxon>
        <taxon>Metazoa</taxon>
        <taxon>Chordata</taxon>
        <taxon>Craniata</taxon>
        <taxon>Vertebrata</taxon>
        <taxon>Euteleostomi</taxon>
        <taxon>Actinopterygii</taxon>
        <taxon>Neopterygii</taxon>
        <taxon>Teleostei</taxon>
        <taxon>Neoteleostei</taxon>
        <taxon>Acanthomorphata</taxon>
        <taxon>Eupercaria</taxon>
        <taxon>Perciformes</taxon>
        <taxon>Notothenioidei</taxon>
        <taxon>Channichthyidae</taxon>
        <taxon>Champsocephalus</taxon>
    </lineage>
</organism>
<proteinExistence type="predicted"/>
<dbReference type="AlphaFoldDB" id="A0AAN8HCP6"/>
<feature type="chain" id="PRO_5043004432" description="Secreted protein" evidence="1">
    <location>
        <begin position="29"/>
        <end position="107"/>
    </location>
</feature>
<sequence>MFCPGLLPLTWPAVKLLLLCPPPPSASSHPPHNYRRSDGVIITAAIKPGFRSAAVFQAADQKSVSSLSSSLCCTVTPDTGHAQGASSCMLTCRVAVVSAAMSKTCIE</sequence>
<evidence type="ECO:0008006" key="4">
    <source>
        <dbReference type="Google" id="ProtNLM"/>
    </source>
</evidence>
<protein>
    <recommendedName>
        <fullName evidence="4">Secreted protein</fullName>
    </recommendedName>
</protein>
<evidence type="ECO:0000256" key="1">
    <source>
        <dbReference type="SAM" id="SignalP"/>
    </source>
</evidence>
<dbReference type="EMBL" id="JAURVH010001528">
    <property type="protein sequence ID" value="KAK5910776.1"/>
    <property type="molecule type" value="Genomic_DNA"/>
</dbReference>
<gene>
    <name evidence="2" type="ORF">CgunFtcFv8_005011</name>
</gene>
<evidence type="ECO:0000313" key="3">
    <source>
        <dbReference type="Proteomes" id="UP001331515"/>
    </source>
</evidence>
<name>A0AAN8HCP6_CHAGU</name>